<keyword evidence="2" id="KW-0520">NAD</keyword>
<comment type="caution">
    <text evidence="5">The sequence shown here is derived from an EMBL/GenBank/DDBJ whole genome shotgun (WGS) entry which is preliminary data.</text>
</comment>
<evidence type="ECO:0000313" key="5">
    <source>
        <dbReference type="EMBL" id="GJE07967.1"/>
    </source>
</evidence>
<dbReference type="InterPro" id="IPR002204">
    <property type="entry name" value="3-OH-isobutyrate_DH-rel_CS"/>
</dbReference>
<dbReference type="InterPro" id="IPR013328">
    <property type="entry name" value="6PGD_dom2"/>
</dbReference>
<feature type="domain" description="3-hydroxyisobutyrate dehydrogenase-like NAD-binding" evidence="4">
    <location>
        <begin position="161"/>
        <end position="276"/>
    </location>
</feature>
<dbReference type="InterPro" id="IPR036291">
    <property type="entry name" value="NAD(P)-bd_dom_sf"/>
</dbReference>
<evidence type="ECO:0000259" key="3">
    <source>
        <dbReference type="Pfam" id="PF03446"/>
    </source>
</evidence>
<dbReference type="Pfam" id="PF14833">
    <property type="entry name" value="NAD_binding_11"/>
    <property type="match status" value="1"/>
</dbReference>
<dbReference type="Pfam" id="PF03446">
    <property type="entry name" value="NAD_binding_2"/>
    <property type="match status" value="1"/>
</dbReference>
<dbReference type="SUPFAM" id="SSF48179">
    <property type="entry name" value="6-phosphogluconate dehydrogenase C-terminal domain-like"/>
    <property type="match status" value="1"/>
</dbReference>
<gene>
    <name evidence="5" type="primary">Hgd</name>
    <name evidence="5" type="ORF">AOPFMNJM_3299</name>
</gene>
<dbReference type="InterPro" id="IPR015815">
    <property type="entry name" value="HIBADH-related"/>
</dbReference>
<dbReference type="InterPro" id="IPR008927">
    <property type="entry name" value="6-PGluconate_DH-like_C_sf"/>
</dbReference>
<evidence type="ECO:0000256" key="2">
    <source>
        <dbReference type="ARBA" id="ARBA00023027"/>
    </source>
</evidence>
<dbReference type="SUPFAM" id="SSF51735">
    <property type="entry name" value="NAD(P)-binding Rossmann-fold domains"/>
    <property type="match status" value="1"/>
</dbReference>
<dbReference type="InterPro" id="IPR029154">
    <property type="entry name" value="HIBADH-like_NADP-bd"/>
</dbReference>
<dbReference type="PIRSF" id="PIRSF000103">
    <property type="entry name" value="HIBADH"/>
    <property type="match status" value="1"/>
</dbReference>
<evidence type="ECO:0000256" key="1">
    <source>
        <dbReference type="ARBA" id="ARBA00023002"/>
    </source>
</evidence>
<reference evidence="5" key="2">
    <citation type="submission" date="2021-08" db="EMBL/GenBank/DDBJ databases">
        <authorList>
            <person name="Tani A."/>
            <person name="Ola A."/>
            <person name="Ogura Y."/>
            <person name="Katsura K."/>
            <person name="Hayashi T."/>
        </authorList>
    </citation>
    <scope>NUCLEOTIDE SEQUENCE</scope>
    <source>
        <strain evidence="5">LMG 23639</strain>
    </source>
</reference>
<dbReference type="PANTHER" id="PTHR43580">
    <property type="entry name" value="OXIDOREDUCTASE GLYR1-RELATED"/>
    <property type="match status" value="1"/>
</dbReference>
<dbReference type="EMBL" id="BPQR01000057">
    <property type="protein sequence ID" value="GJE07967.1"/>
    <property type="molecule type" value="Genomic_DNA"/>
</dbReference>
<dbReference type="Gene3D" id="1.10.1040.10">
    <property type="entry name" value="N-(1-d-carboxylethyl)-l-norvaline Dehydrogenase, domain 2"/>
    <property type="match status" value="1"/>
</dbReference>
<evidence type="ECO:0000313" key="6">
    <source>
        <dbReference type="Proteomes" id="UP001055102"/>
    </source>
</evidence>
<reference evidence="5" key="1">
    <citation type="journal article" date="2021" name="Front. Microbiol.">
        <title>Comprehensive Comparative Genomics and Phenotyping of Methylobacterium Species.</title>
        <authorList>
            <person name="Alessa O."/>
            <person name="Ogura Y."/>
            <person name="Fujitani Y."/>
            <person name="Takami H."/>
            <person name="Hayashi T."/>
            <person name="Sahin N."/>
            <person name="Tani A."/>
        </authorList>
    </citation>
    <scope>NUCLEOTIDE SEQUENCE</scope>
    <source>
        <strain evidence="5">LMG 23639</strain>
    </source>
</reference>
<proteinExistence type="predicted"/>
<dbReference type="RefSeq" id="WP_238277393.1">
    <property type="nucleotide sequence ID" value="NZ_BPQR01000057.1"/>
</dbReference>
<dbReference type="PROSITE" id="PS00895">
    <property type="entry name" value="3_HYDROXYISOBUT_DH"/>
    <property type="match status" value="1"/>
</dbReference>
<dbReference type="InterPro" id="IPR006115">
    <property type="entry name" value="6PGDH_NADP-bd"/>
</dbReference>
<dbReference type="InterPro" id="IPR051265">
    <property type="entry name" value="HIBADH-related_NP60_sf"/>
</dbReference>
<keyword evidence="1" id="KW-0560">Oxidoreductase</keyword>
<evidence type="ECO:0000259" key="4">
    <source>
        <dbReference type="Pfam" id="PF14833"/>
    </source>
</evidence>
<organism evidence="5 6">
    <name type="scientific">Methylobacterium jeotgali</name>
    <dbReference type="NCBI Taxonomy" id="381630"/>
    <lineage>
        <taxon>Bacteria</taxon>
        <taxon>Pseudomonadati</taxon>
        <taxon>Pseudomonadota</taxon>
        <taxon>Alphaproteobacteria</taxon>
        <taxon>Hyphomicrobiales</taxon>
        <taxon>Methylobacteriaceae</taxon>
        <taxon>Methylobacterium</taxon>
    </lineage>
</organism>
<dbReference type="Gene3D" id="3.40.50.720">
    <property type="entry name" value="NAD(P)-binding Rossmann-like Domain"/>
    <property type="match status" value="1"/>
</dbReference>
<name>A0ABQ4SXS8_9HYPH</name>
<protein>
    <submittedName>
        <fullName evidence="5">2-(Hydroxymethyl)glutarate dehydrogenase</fullName>
    </submittedName>
</protein>
<sequence length="286" mass="29372">MDVGFIGLGRMGRAMAANLVEAGHTVRVWNRSAGPEIEGATRVASAAEAFRGDAAITMLADDAALRAVIVEGGLLDAPERPAVHVGMSTVSVALSRDLAAIHARAGVGYVAAPVFGRPDAAAAGALNIVAAGPESEIGRVQPLLDAMGAKTWRFGDAPERANAVKLAGNFMIVSAIEAMGEAAAFAEGHGVAGADLLEMLTATLFASPVYKNYGGLIAAKRYEPPGFTLRLGLKDVRLALAAAEEAQVPMPFASVLRDNLLDALAHRAGDIDLAGLATVAARRSGR</sequence>
<accession>A0ABQ4SXS8</accession>
<dbReference type="PANTHER" id="PTHR43580:SF2">
    <property type="entry name" value="CYTOKINE-LIKE NUCLEAR FACTOR N-PAC"/>
    <property type="match status" value="1"/>
</dbReference>
<feature type="domain" description="6-phosphogluconate dehydrogenase NADP-binding" evidence="3">
    <location>
        <begin position="2"/>
        <end position="151"/>
    </location>
</feature>
<dbReference type="Proteomes" id="UP001055102">
    <property type="component" value="Unassembled WGS sequence"/>
</dbReference>
<keyword evidence="6" id="KW-1185">Reference proteome</keyword>